<dbReference type="InterPro" id="IPR035965">
    <property type="entry name" value="PAS-like_dom_sf"/>
</dbReference>
<dbReference type="EC" id="2.7.13.3" evidence="2"/>
<dbReference type="SMART" id="SM00388">
    <property type="entry name" value="HisKA"/>
    <property type="match status" value="1"/>
</dbReference>
<dbReference type="EMBL" id="BLXX01000006">
    <property type="protein sequence ID" value="GFO60063.1"/>
    <property type="molecule type" value="Genomic_DNA"/>
</dbReference>
<organism evidence="6 7">
    <name type="scientific">Geomonas silvestris</name>
    <dbReference type="NCBI Taxonomy" id="2740184"/>
    <lineage>
        <taxon>Bacteria</taxon>
        <taxon>Pseudomonadati</taxon>
        <taxon>Thermodesulfobacteriota</taxon>
        <taxon>Desulfuromonadia</taxon>
        <taxon>Geobacterales</taxon>
        <taxon>Geobacteraceae</taxon>
        <taxon>Geomonas</taxon>
    </lineage>
</organism>
<dbReference type="Gene3D" id="3.30.565.10">
    <property type="entry name" value="Histidine kinase-like ATPase, C-terminal domain"/>
    <property type="match status" value="1"/>
</dbReference>
<dbReference type="Proteomes" id="UP000556026">
    <property type="component" value="Unassembled WGS sequence"/>
</dbReference>
<dbReference type="RefSeq" id="WP_183354875.1">
    <property type="nucleotide sequence ID" value="NZ_BLXX01000006.1"/>
</dbReference>
<dbReference type="SUPFAM" id="SSF47384">
    <property type="entry name" value="Homodimeric domain of signal transducing histidine kinase"/>
    <property type="match status" value="1"/>
</dbReference>
<dbReference type="PRINTS" id="PR00344">
    <property type="entry name" value="BCTRLSENSOR"/>
</dbReference>
<dbReference type="PANTHER" id="PTHR43065">
    <property type="entry name" value="SENSOR HISTIDINE KINASE"/>
    <property type="match status" value="1"/>
</dbReference>
<dbReference type="InterPro" id="IPR004358">
    <property type="entry name" value="Sig_transdc_His_kin-like_C"/>
</dbReference>
<keyword evidence="4" id="KW-0175">Coiled coil</keyword>
<accession>A0A6V8MJY1</accession>
<dbReference type="CDD" id="cd00130">
    <property type="entry name" value="PAS"/>
    <property type="match status" value="1"/>
</dbReference>
<dbReference type="Gene3D" id="3.30.450.20">
    <property type="entry name" value="PAS domain"/>
    <property type="match status" value="1"/>
</dbReference>
<dbReference type="Pfam" id="PF08448">
    <property type="entry name" value="PAS_4"/>
    <property type="match status" value="1"/>
</dbReference>
<dbReference type="AlphaFoldDB" id="A0A6V8MJY1"/>
<dbReference type="PROSITE" id="PS50109">
    <property type="entry name" value="HIS_KIN"/>
    <property type="match status" value="1"/>
</dbReference>
<dbReference type="InterPro" id="IPR000014">
    <property type="entry name" value="PAS"/>
</dbReference>
<dbReference type="SUPFAM" id="SSF55785">
    <property type="entry name" value="PYP-like sensor domain (PAS domain)"/>
    <property type="match status" value="1"/>
</dbReference>
<dbReference type="PANTHER" id="PTHR43065:SF42">
    <property type="entry name" value="TWO-COMPONENT SENSOR PPRA"/>
    <property type="match status" value="1"/>
</dbReference>
<feature type="domain" description="Histidine kinase" evidence="5">
    <location>
        <begin position="234"/>
        <end position="445"/>
    </location>
</feature>
<dbReference type="Pfam" id="PF02518">
    <property type="entry name" value="HATPase_c"/>
    <property type="match status" value="1"/>
</dbReference>
<reference evidence="7" key="1">
    <citation type="submission" date="2020-06" db="EMBL/GenBank/DDBJ databases">
        <title>Draft genomic sequence of Geomonas sp. Red330.</title>
        <authorList>
            <person name="Itoh H."/>
            <person name="Zhenxing X."/>
            <person name="Ushijima N."/>
            <person name="Masuda Y."/>
            <person name="Shiratori Y."/>
            <person name="Senoo K."/>
        </authorList>
    </citation>
    <scope>NUCLEOTIDE SEQUENCE [LARGE SCALE GENOMIC DNA]</scope>
    <source>
        <strain evidence="7">Red330</strain>
    </source>
</reference>
<dbReference type="InterPro" id="IPR003661">
    <property type="entry name" value="HisK_dim/P_dom"/>
</dbReference>
<proteinExistence type="predicted"/>
<comment type="catalytic activity">
    <reaction evidence="1">
        <text>ATP + protein L-histidine = ADP + protein N-phospho-L-histidine.</text>
        <dbReference type="EC" id="2.7.13.3"/>
    </reaction>
</comment>
<feature type="coiled-coil region" evidence="4">
    <location>
        <begin position="180"/>
        <end position="211"/>
    </location>
</feature>
<evidence type="ECO:0000313" key="6">
    <source>
        <dbReference type="EMBL" id="GFO60063.1"/>
    </source>
</evidence>
<dbReference type="InterPro" id="IPR005467">
    <property type="entry name" value="His_kinase_dom"/>
</dbReference>
<dbReference type="Gene3D" id="1.10.287.130">
    <property type="match status" value="1"/>
</dbReference>
<evidence type="ECO:0000256" key="3">
    <source>
        <dbReference type="ARBA" id="ARBA00022553"/>
    </source>
</evidence>
<dbReference type="SUPFAM" id="SSF55874">
    <property type="entry name" value="ATPase domain of HSP90 chaperone/DNA topoisomerase II/histidine kinase"/>
    <property type="match status" value="1"/>
</dbReference>
<dbReference type="InterPro" id="IPR036097">
    <property type="entry name" value="HisK_dim/P_sf"/>
</dbReference>
<gene>
    <name evidence="6" type="ORF">GMST_23880</name>
</gene>
<comment type="caution">
    <text evidence="6">The sequence shown here is derived from an EMBL/GenBank/DDBJ whole genome shotgun (WGS) entry which is preliminary data.</text>
</comment>
<evidence type="ECO:0000256" key="2">
    <source>
        <dbReference type="ARBA" id="ARBA00012438"/>
    </source>
</evidence>
<dbReference type="InterPro" id="IPR013656">
    <property type="entry name" value="PAS_4"/>
</dbReference>
<evidence type="ECO:0000313" key="7">
    <source>
        <dbReference type="Proteomes" id="UP000556026"/>
    </source>
</evidence>
<name>A0A6V8MJY1_9BACT</name>
<evidence type="ECO:0000256" key="4">
    <source>
        <dbReference type="SAM" id="Coils"/>
    </source>
</evidence>
<dbReference type="SMART" id="SM00387">
    <property type="entry name" value="HATPase_c"/>
    <property type="match status" value="1"/>
</dbReference>
<dbReference type="InterPro" id="IPR003594">
    <property type="entry name" value="HATPase_dom"/>
</dbReference>
<dbReference type="InterPro" id="IPR036890">
    <property type="entry name" value="HATPase_C_sf"/>
</dbReference>
<evidence type="ECO:0000259" key="5">
    <source>
        <dbReference type="PROSITE" id="PS50109"/>
    </source>
</evidence>
<keyword evidence="3" id="KW-0597">Phosphoprotein</keyword>
<evidence type="ECO:0000256" key="1">
    <source>
        <dbReference type="ARBA" id="ARBA00000085"/>
    </source>
</evidence>
<dbReference type="GO" id="GO:0000155">
    <property type="term" value="F:phosphorelay sensor kinase activity"/>
    <property type="evidence" value="ECO:0007669"/>
    <property type="project" value="InterPro"/>
</dbReference>
<sequence>MSKDAGLITAEELRRRAEGRLREKAAQLEVPRSPEEMLRLIHEFEVHRIELELQNAELMRARDEADRISEKYTDLYDFAPVGYFTLDRSGAIKAANLMGASLLGVERGRLARRRMGAFVPTSARPFFSDFLARAFELQAKLSCEMPFSPEGGETLFLQIEVVPDAAGQECRVAVIDITERRRAERELAEKRRDLEEMNRFLELRIAKAVEQLRQKDEMLILQDRLAVMGEMINNIAHQWNQPLNSLGLMIQQLPMFYAVGKLSGDVLKETSEKAMALVQHMSQTVEAFRNLFKVDKETTTFRVNKVIARTLSLVQKTLQDQGIAVYFQQETDPTATGFPNEYSQVLLNILLNARDALVERQVDSPRISIQAAMLGGRSVVTISDNAGGIPDEILDRIFDAYFTTKGPDKGTGIGLFMSRTIIEKSMKGRLTARNVPGGAEFRIEV</sequence>
<protein>
    <recommendedName>
        <fullName evidence="2">histidine kinase</fullName>
        <ecNumber evidence="2">2.7.13.3</ecNumber>
    </recommendedName>
</protein>
<keyword evidence="7" id="KW-1185">Reference proteome</keyword>